<proteinExistence type="predicted"/>
<organism evidence="1 2">
    <name type="scientific">Ruminococcus albus SY3</name>
    <dbReference type="NCBI Taxonomy" id="1341156"/>
    <lineage>
        <taxon>Bacteria</taxon>
        <taxon>Bacillati</taxon>
        <taxon>Bacillota</taxon>
        <taxon>Clostridia</taxon>
        <taxon>Eubacteriales</taxon>
        <taxon>Oscillospiraceae</taxon>
        <taxon>Ruminococcus</taxon>
    </lineage>
</organism>
<dbReference type="AlphaFoldDB" id="A0A011W2J5"/>
<protein>
    <submittedName>
        <fullName evidence="1">Uncharacterized protein</fullName>
    </submittedName>
</protein>
<reference evidence="1 2" key="1">
    <citation type="submission" date="2013-06" db="EMBL/GenBank/DDBJ databases">
        <title>Rumen cellulosomics: divergent fiber-degrading strategies revealed by comparative genome-wide analysis of six Ruminococcal strains.</title>
        <authorList>
            <person name="Dassa B."/>
            <person name="Borovok I."/>
            <person name="Lamed R."/>
            <person name="Flint H."/>
            <person name="Yeoman C.J."/>
            <person name="White B."/>
            <person name="Bayer E.A."/>
        </authorList>
    </citation>
    <scope>NUCLEOTIDE SEQUENCE [LARGE SCALE GENOMIC DNA]</scope>
    <source>
        <strain evidence="1 2">SY3</strain>
    </source>
</reference>
<comment type="caution">
    <text evidence="1">The sequence shown here is derived from an EMBL/GenBank/DDBJ whole genome shotgun (WGS) entry which is preliminary data.</text>
</comment>
<dbReference type="Proteomes" id="UP000021369">
    <property type="component" value="Unassembled WGS sequence"/>
</dbReference>
<name>A0A011W2J5_RUMAL</name>
<evidence type="ECO:0000313" key="2">
    <source>
        <dbReference type="Proteomes" id="UP000021369"/>
    </source>
</evidence>
<evidence type="ECO:0000313" key="1">
    <source>
        <dbReference type="EMBL" id="EXM41008.1"/>
    </source>
</evidence>
<sequence>MTTLSLLALGKVSTSVLITLSCKSYADKFGLQYLYNDIIIYHRVVGGHHFLCSRKFEQIVDEFHNQHYTKNCNIKKLKSQ</sequence>
<accession>A0A011W2J5</accession>
<dbReference type="EMBL" id="JEOB01000001">
    <property type="protein sequence ID" value="EXM41008.1"/>
    <property type="molecule type" value="Genomic_DNA"/>
</dbReference>
<gene>
    <name evidence="1" type="ORF">RASY3_02665</name>
</gene>
<keyword evidence="2" id="KW-1185">Reference proteome</keyword>